<dbReference type="SUPFAM" id="SSF51726">
    <property type="entry name" value="UROD/MetE-like"/>
    <property type="match status" value="1"/>
</dbReference>
<dbReference type="GO" id="GO:0004853">
    <property type="term" value="F:uroporphyrinogen decarboxylase activity"/>
    <property type="evidence" value="ECO:0007669"/>
    <property type="project" value="InterPro"/>
</dbReference>
<organism evidence="2 3">
    <name type="scientific">Alkalibacter rhizosphaerae</name>
    <dbReference type="NCBI Taxonomy" id="2815577"/>
    <lineage>
        <taxon>Bacteria</taxon>
        <taxon>Bacillati</taxon>
        <taxon>Bacillota</taxon>
        <taxon>Clostridia</taxon>
        <taxon>Eubacteriales</taxon>
        <taxon>Eubacteriaceae</taxon>
        <taxon>Alkalibacter</taxon>
    </lineage>
</organism>
<feature type="domain" description="Uroporphyrinogen decarboxylase (URO-D)" evidence="1">
    <location>
        <begin position="164"/>
        <end position="330"/>
    </location>
</feature>
<keyword evidence="3" id="KW-1185">Reference proteome</keyword>
<dbReference type="KEGG" id="alka:J0B03_07530"/>
<dbReference type="Proteomes" id="UP000663499">
    <property type="component" value="Chromosome"/>
</dbReference>
<dbReference type="InterPro" id="IPR038071">
    <property type="entry name" value="UROD/MetE-like_sf"/>
</dbReference>
<proteinExistence type="predicted"/>
<accession>A0A975AJJ3</accession>
<dbReference type="Gene3D" id="3.20.20.210">
    <property type="match status" value="1"/>
</dbReference>
<name>A0A975AJJ3_9FIRM</name>
<dbReference type="AlphaFoldDB" id="A0A975AJJ3"/>
<dbReference type="InterPro" id="IPR000257">
    <property type="entry name" value="Uroporphyrinogen_deCOase"/>
</dbReference>
<protein>
    <recommendedName>
        <fullName evidence="1">Uroporphyrinogen decarboxylase (URO-D) domain-containing protein</fullName>
    </recommendedName>
</protein>
<evidence type="ECO:0000313" key="2">
    <source>
        <dbReference type="EMBL" id="QSX09685.1"/>
    </source>
</evidence>
<dbReference type="GO" id="GO:0006779">
    <property type="term" value="P:porphyrin-containing compound biosynthetic process"/>
    <property type="evidence" value="ECO:0007669"/>
    <property type="project" value="InterPro"/>
</dbReference>
<reference evidence="2" key="1">
    <citation type="submission" date="2021-03" db="EMBL/GenBank/DDBJ databases">
        <title>Alkalibacter marinus sp. nov., isolated from tidal flat sediment.</title>
        <authorList>
            <person name="Namirimu T."/>
            <person name="Yang J.-A."/>
            <person name="Yang S.-H."/>
            <person name="Kim Y.-J."/>
            <person name="Kwon K.K."/>
        </authorList>
    </citation>
    <scope>NUCLEOTIDE SEQUENCE</scope>
    <source>
        <strain evidence="2">ES005</strain>
    </source>
</reference>
<evidence type="ECO:0000259" key="1">
    <source>
        <dbReference type="Pfam" id="PF01208"/>
    </source>
</evidence>
<sequence>MWPYAYAGTSYAQVKEDPKTAASEYVKFLDDISIDYMWGPAGITKPIDSFGELGSDSFLIGSDGNSIVHAQTNEMPMEEGEYEEFIKDPPTYWREILLRKRLPAFQGSYEEAYLAFVKALNAFRPFHETNKLIGDALTDRGIYPLTHNGPHYSVPLDTLFDQVRGMKNTLLDLRRRPEVVKRACDKIFEMDMANMKEKPSDYADKDDLFCGVTVYHSACFLNPNQFDDMFMHYLKKGFMKFFEAGVHMFLKGEGKFLHTLNRYRDLPKGAMVIMLEEDDPFECHQEIGDWATLATGITADLLKYGSKQQCIDYVKKCFDTFAPGGGFIFMQDRPLMGAKDANLDNLIAVYEFANAYGKK</sequence>
<gene>
    <name evidence="2" type="ORF">J0B03_07530</name>
</gene>
<evidence type="ECO:0000313" key="3">
    <source>
        <dbReference type="Proteomes" id="UP000663499"/>
    </source>
</evidence>
<dbReference type="Pfam" id="PF01208">
    <property type="entry name" value="URO-D"/>
    <property type="match status" value="1"/>
</dbReference>
<dbReference type="EMBL" id="CP071444">
    <property type="protein sequence ID" value="QSX09685.1"/>
    <property type="molecule type" value="Genomic_DNA"/>
</dbReference>